<evidence type="ECO:0000313" key="3">
    <source>
        <dbReference type="EMBL" id="EFJ07004.1"/>
    </source>
</evidence>
<dbReference type="Proteomes" id="UP000001514">
    <property type="component" value="Unassembled WGS sequence"/>
</dbReference>
<gene>
    <name evidence="3" type="ORF">SELMODRAFT_134403</name>
</gene>
<feature type="region of interest" description="Disordered" evidence="1">
    <location>
        <begin position="414"/>
        <end position="538"/>
    </location>
</feature>
<dbReference type="KEGG" id="smo:SELMODRAFT_134403"/>
<dbReference type="PANTHER" id="PTHR33414">
    <property type="entry name" value="PROTEIN PLASTID MOVEMENT IMPAIRED 1-RELATED 1"/>
    <property type="match status" value="1"/>
</dbReference>
<evidence type="ECO:0000256" key="1">
    <source>
        <dbReference type="SAM" id="MobiDB-lite"/>
    </source>
</evidence>
<dbReference type="HOGENOM" id="CLU_507543_0_0_1"/>
<dbReference type="Pfam" id="PF21745">
    <property type="entry name" value="PMI1_PMIR1-2_C"/>
    <property type="match status" value="1"/>
</dbReference>
<dbReference type="InterPro" id="IPR039614">
    <property type="entry name" value="PMI1-like"/>
</dbReference>
<accession>D8T8J6</accession>
<feature type="domain" description="PMI1/PMIR1-2 C-terminal" evidence="2">
    <location>
        <begin position="70"/>
        <end position="222"/>
    </location>
</feature>
<dbReference type="InterPro" id="IPR048972">
    <property type="entry name" value="PMI1_PMIR1-2_C"/>
</dbReference>
<dbReference type="PANTHER" id="PTHR33414:SF1">
    <property type="entry name" value="PROTEIN PLASTID MOVEMENT IMPAIRED 1-RELATED 1"/>
    <property type="match status" value="1"/>
</dbReference>
<name>D8T8J6_SELML</name>
<proteinExistence type="predicted"/>
<organism evidence="4">
    <name type="scientific">Selaginella moellendorffii</name>
    <name type="common">Spikemoss</name>
    <dbReference type="NCBI Taxonomy" id="88036"/>
    <lineage>
        <taxon>Eukaryota</taxon>
        <taxon>Viridiplantae</taxon>
        <taxon>Streptophyta</taxon>
        <taxon>Embryophyta</taxon>
        <taxon>Tracheophyta</taxon>
        <taxon>Lycopodiopsida</taxon>
        <taxon>Selaginellales</taxon>
        <taxon>Selaginellaceae</taxon>
        <taxon>Selaginella</taxon>
    </lineage>
</organism>
<dbReference type="OMA" id="MWSISSH"/>
<dbReference type="Gramene" id="EFJ07004">
    <property type="protein sequence ID" value="EFJ07004"/>
    <property type="gene ID" value="SELMODRAFT_134403"/>
</dbReference>
<keyword evidence="4" id="KW-1185">Reference proteome</keyword>
<feature type="compositionally biased region" description="Low complexity" evidence="1">
    <location>
        <begin position="310"/>
        <end position="329"/>
    </location>
</feature>
<reference evidence="3 4" key="1">
    <citation type="journal article" date="2011" name="Science">
        <title>The Selaginella genome identifies genetic changes associated with the evolution of vascular plants.</title>
        <authorList>
            <person name="Banks J.A."/>
            <person name="Nishiyama T."/>
            <person name="Hasebe M."/>
            <person name="Bowman J.L."/>
            <person name="Gribskov M."/>
            <person name="dePamphilis C."/>
            <person name="Albert V.A."/>
            <person name="Aono N."/>
            <person name="Aoyama T."/>
            <person name="Ambrose B.A."/>
            <person name="Ashton N.W."/>
            <person name="Axtell M.J."/>
            <person name="Barker E."/>
            <person name="Barker M.S."/>
            <person name="Bennetzen J.L."/>
            <person name="Bonawitz N.D."/>
            <person name="Chapple C."/>
            <person name="Cheng C."/>
            <person name="Correa L.G."/>
            <person name="Dacre M."/>
            <person name="DeBarry J."/>
            <person name="Dreyer I."/>
            <person name="Elias M."/>
            <person name="Engstrom E.M."/>
            <person name="Estelle M."/>
            <person name="Feng L."/>
            <person name="Finet C."/>
            <person name="Floyd S.K."/>
            <person name="Frommer W.B."/>
            <person name="Fujita T."/>
            <person name="Gramzow L."/>
            <person name="Gutensohn M."/>
            <person name="Harholt J."/>
            <person name="Hattori M."/>
            <person name="Heyl A."/>
            <person name="Hirai T."/>
            <person name="Hiwatashi Y."/>
            <person name="Ishikawa M."/>
            <person name="Iwata M."/>
            <person name="Karol K.G."/>
            <person name="Koehler B."/>
            <person name="Kolukisaoglu U."/>
            <person name="Kubo M."/>
            <person name="Kurata T."/>
            <person name="Lalonde S."/>
            <person name="Li K."/>
            <person name="Li Y."/>
            <person name="Litt A."/>
            <person name="Lyons E."/>
            <person name="Manning G."/>
            <person name="Maruyama T."/>
            <person name="Michael T.P."/>
            <person name="Mikami K."/>
            <person name="Miyazaki S."/>
            <person name="Morinaga S."/>
            <person name="Murata T."/>
            <person name="Mueller-Roeber B."/>
            <person name="Nelson D.R."/>
            <person name="Obara M."/>
            <person name="Oguri Y."/>
            <person name="Olmstead R.G."/>
            <person name="Onodera N."/>
            <person name="Petersen B.L."/>
            <person name="Pils B."/>
            <person name="Prigge M."/>
            <person name="Rensing S.A."/>
            <person name="Riano-Pachon D.M."/>
            <person name="Roberts A.W."/>
            <person name="Sato Y."/>
            <person name="Scheller H.V."/>
            <person name="Schulz B."/>
            <person name="Schulz C."/>
            <person name="Shakirov E.V."/>
            <person name="Shibagaki N."/>
            <person name="Shinohara N."/>
            <person name="Shippen D.E."/>
            <person name="Soerensen I."/>
            <person name="Sotooka R."/>
            <person name="Sugimoto N."/>
            <person name="Sugita M."/>
            <person name="Sumikawa N."/>
            <person name="Tanurdzic M."/>
            <person name="Theissen G."/>
            <person name="Ulvskov P."/>
            <person name="Wakazuki S."/>
            <person name="Weng J.K."/>
            <person name="Willats W.W."/>
            <person name="Wipf D."/>
            <person name="Wolf P.G."/>
            <person name="Yang L."/>
            <person name="Zimmer A.D."/>
            <person name="Zhu Q."/>
            <person name="Mitros T."/>
            <person name="Hellsten U."/>
            <person name="Loque D."/>
            <person name="Otillar R."/>
            <person name="Salamov A."/>
            <person name="Schmutz J."/>
            <person name="Shapiro H."/>
            <person name="Lindquist E."/>
            <person name="Lucas S."/>
            <person name="Rokhsar D."/>
            <person name="Grigoriev I.V."/>
        </authorList>
    </citation>
    <scope>NUCLEOTIDE SEQUENCE [LARGE SCALE GENOMIC DNA]</scope>
</reference>
<dbReference type="EMBL" id="GL377690">
    <property type="protein sequence ID" value="EFJ07004.1"/>
    <property type="molecule type" value="Genomic_DNA"/>
</dbReference>
<sequence length="538" mass="56501">MQEWGLNERAFQRSPPKHAGDFSAASALAVIPSEPPCLADGLGSMIPTRDGGSLRTMNPIHFQGGRNDGRLVIQVSKPVVVPAEMGSGVLDIFRSLAAGGSENMALQVMETMPLEDITGKNIYQIAMEGQASLEGAPSNRLALEYGHGGSGGLEVAKNSSGALFDQRRYGGSGASPRPRSSDDTFMSLEDLAPVAMEKIEALAMQGLKIQSDMAEEEAPYAIEPGSSSNLLEGGGSGSLRLIEAAPGQDHGSESGLMAMSISLDEWMRLDAGVYDEAETTDKTKAVLAAHHAAHSTDIVLMANASDDHSSGSSGKRVMDSSSSSSQDQGGLMGDTLTLAMLVQLRDPLRNFEPVGAPMMAFVQAERVLVPPRPKMFKRVSIQGNSEVDEEELQQQQQGSSSQFKITGVHMAGLKSGDSIEGGNGKKRVWGTQKQQQSGSRWLLAHGMGKTGGPKHPLLKTSKNPGSVVPPPVVADQAPTPAPAPAPAPAKKNSSGKGESLWSISARVGSKAAAAATSSITRNPDVKFGSRLSLGKKKW</sequence>
<feature type="region of interest" description="Disordered" evidence="1">
    <location>
        <begin position="304"/>
        <end position="331"/>
    </location>
</feature>
<dbReference type="eggNOG" id="ENOG502QW28">
    <property type="taxonomic scope" value="Eukaryota"/>
</dbReference>
<protein>
    <recommendedName>
        <fullName evidence="2">PMI1/PMIR1-2 C-terminal domain-containing protein</fullName>
    </recommendedName>
</protein>
<evidence type="ECO:0000259" key="2">
    <source>
        <dbReference type="Pfam" id="PF21745"/>
    </source>
</evidence>
<evidence type="ECO:0000313" key="4">
    <source>
        <dbReference type="Proteomes" id="UP000001514"/>
    </source>
</evidence>
<dbReference type="AlphaFoldDB" id="D8T8J6"/>
<dbReference type="InParanoid" id="D8T8J6"/>